<gene>
    <name evidence="1" type="ORF">NEOCIP111885_01792</name>
</gene>
<protein>
    <recommendedName>
        <fullName evidence="3">DUF3679 domain-containing protein</fullName>
    </recommendedName>
</protein>
<dbReference type="EMBL" id="CAKJTG010000008">
    <property type="protein sequence ID" value="CAG9608100.1"/>
    <property type="molecule type" value="Genomic_DNA"/>
</dbReference>
<organism evidence="1 2">
    <name type="scientific">Pseudoneobacillus rhizosphaerae</name>
    <dbReference type="NCBI Taxonomy" id="2880968"/>
    <lineage>
        <taxon>Bacteria</taxon>
        <taxon>Bacillati</taxon>
        <taxon>Bacillota</taxon>
        <taxon>Bacilli</taxon>
        <taxon>Bacillales</taxon>
        <taxon>Bacillaceae</taxon>
        <taxon>Pseudoneobacillus</taxon>
    </lineage>
</organism>
<dbReference type="RefSeq" id="WP_230496346.1">
    <property type="nucleotide sequence ID" value="NZ_CAKJTG010000008.1"/>
</dbReference>
<accession>A0A9C7LB30</accession>
<proteinExistence type="predicted"/>
<keyword evidence="2" id="KW-1185">Reference proteome</keyword>
<comment type="caution">
    <text evidence="1">The sequence shown here is derived from an EMBL/GenBank/DDBJ whole genome shotgun (WGS) entry which is preliminary data.</text>
</comment>
<name>A0A9C7LB30_9BACI</name>
<dbReference type="InterPro" id="IPR020534">
    <property type="entry name" value="Uncharacterised_YqxA"/>
</dbReference>
<dbReference type="AlphaFoldDB" id="A0A9C7LB30"/>
<dbReference type="Proteomes" id="UP000789845">
    <property type="component" value="Unassembled WGS sequence"/>
</dbReference>
<evidence type="ECO:0000313" key="2">
    <source>
        <dbReference type="Proteomes" id="UP000789845"/>
    </source>
</evidence>
<sequence length="109" mass="11985">MKMFLLKGVILASLMFLSVLFGMQQANIGIQKMKGYEDPKFKSALTLKETGDGDFQASVLGVDVTSHDLEKKKQKLEEIKAYNLFSDLGKGISNGISSGINQIIEMIPN</sequence>
<evidence type="ECO:0008006" key="3">
    <source>
        <dbReference type="Google" id="ProtNLM"/>
    </source>
</evidence>
<evidence type="ECO:0000313" key="1">
    <source>
        <dbReference type="EMBL" id="CAG9608100.1"/>
    </source>
</evidence>
<dbReference type="Pfam" id="PF12438">
    <property type="entry name" value="DUF3679"/>
    <property type="match status" value="1"/>
</dbReference>
<reference evidence="1" key="1">
    <citation type="submission" date="2021-10" db="EMBL/GenBank/DDBJ databases">
        <authorList>
            <person name="Criscuolo A."/>
        </authorList>
    </citation>
    <scope>NUCLEOTIDE SEQUENCE</scope>
    <source>
        <strain evidence="1">CIP111885</strain>
    </source>
</reference>